<dbReference type="Gene3D" id="1.10.10.10">
    <property type="entry name" value="Winged helix-like DNA-binding domain superfamily/Winged helix DNA-binding domain"/>
    <property type="match status" value="1"/>
</dbReference>
<dbReference type="PROSITE" id="PS01117">
    <property type="entry name" value="HTH_MARR_1"/>
    <property type="match status" value="1"/>
</dbReference>
<keyword evidence="3" id="KW-0804">Transcription</keyword>
<evidence type="ECO:0000313" key="6">
    <source>
        <dbReference type="EMBL" id="PTX46794.1"/>
    </source>
</evidence>
<evidence type="ECO:0000256" key="2">
    <source>
        <dbReference type="ARBA" id="ARBA00023125"/>
    </source>
</evidence>
<proteinExistence type="predicted"/>
<dbReference type="InterPro" id="IPR039422">
    <property type="entry name" value="MarR/SlyA-like"/>
</dbReference>
<dbReference type="GO" id="GO:0006950">
    <property type="term" value="P:response to stress"/>
    <property type="evidence" value="ECO:0007669"/>
    <property type="project" value="TreeGrafter"/>
</dbReference>
<dbReference type="InterPro" id="IPR023187">
    <property type="entry name" value="Tscrpt_reg_MarR-type_CS"/>
</dbReference>
<keyword evidence="2" id="KW-0238">DNA-binding</keyword>
<dbReference type="PANTHER" id="PTHR33164">
    <property type="entry name" value="TRANSCRIPTIONAL REGULATOR, MARR FAMILY"/>
    <property type="match status" value="1"/>
</dbReference>
<reference evidence="6 7" key="1">
    <citation type="submission" date="2018-04" db="EMBL/GenBank/DDBJ databases">
        <title>Genomic Encyclopedia of Archaeal and Bacterial Type Strains, Phase II (KMG-II): from individual species to whole genera.</title>
        <authorList>
            <person name="Goeker M."/>
        </authorList>
    </citation>
    <scope>NUCLEOTIDE SEQUENCE [LARGE SCALE GENOMIC DNA]</scope>
    <source>
        <strain evidence="6 7">DSM 21823</strain>
    </source>
</reference>
<name>A0A2T6ASJ2_9RHOB</name>
<sequence length="169" mass="18660">MTYRIDRLAQLLHDASRALRREFAARTTEHGLSATQWRLLGSVLRDGPMTQAALADRLDVEPISVSRLVDRMEQSGWVRREADPDDRRCRIVVASDKAQAIAPGVRQIVEEVTEEAMAGLPDETRRALQAALVSIIDTLNRNPVSGIDTTNRNPADALSSAAVCEKTDE</sequence>
<dbReference type="PANTHER" id="PTHR33164:SF43">
    <property type="entry name" value="HTH-TYPE TRANSCRIPTIONAL REPRESSOR YETL"/>
    <property type="match status" value="1"/>
</dbReference>
<dbReference type="AlphaFoldDB" id="A0A2T6ASJ2"/>
<dbReference type="PRINTS" id="PR00598">
    <property type="entry name" value="HTHMARR"/>
</dbReference>
<dbReference type="GO" id="GO:0003677">
    <property type="term" value="F:DNA binding"/>
    <property type="evidence" value="ECO:0007669"/>
    <property type="project" value="UniProtKB-KW"/>
</dbReference>
<dbReference type="InterPro" id="IPR036390">
    <property type="entry name" value="WH_DNA-bd_sf"/>
</dbReference>
<evidence type="ECO:0000313" key="7">
    <source>
        <dbReference type="Proteomes" id="UP000244224"/>
    </source>
</evidence>
<organism evidence="6 7">
    <name type="scientific">Gemmobacter caeni</name>
    <dbReference type="NCBI Taxonomy" id="589035"/>
    <lineage>
        <taxon>Bacteria</taxon>
        <taxon>Pseudomonadati</taxon>
        <taxon>Pseudomonadota</taxon>
        <taxon>Alphaproteobacteria</taxon>
        <taxon>Rhodobacterales</taxon>
        <taxon>Paracoccaceae</taxon>
        <taxon>Gemmobacter</taxon>
    </lineage>
</organism>
<evidence type="ECO:0000259" key="5">
    <source>
        <dbReference type="PROSITE" id="PS50995"/>
    </source>
</evidence>
<accession>A0A2T6ASJ2</accession>
<dbReference type="InterPro" id="IPR000835">
    <property type="entry name" value="HTH_MarR-typ"/>
</dbReference>
<keyword evidence="7" id="KW-1185">Reference proteome</keyword>
<evidence type="ECO:0000256" key="3">
    <source>
        <dbReference type="ARBA" id="ARBA00023163"/>
    </source>
</evidence>
<gene>
    <name evidence="6" type="ORF">C8N34_11549</name>
</gene>
<dbReference type="RefSeq" id="WP_054302671.1">
    <property type="nucleotide sequence ID" value="NZ_QBKP01000015.1"/>
</dbReference>
<dbReference type="PROSITE" id="PS50995">
    <property type="entry name" value="HTH_MARR_2"/>
    <property type="match status" value="1"/>
</dbReference>
<dbReference type="EMBL" id="QBKP01000015">
    <property type="protein sequence ID" value="PTX46794.1"/>
    <property type="molecule type" value="Genomic_DNA"/>
</dbReference>
<dbReference type="OrthoDB" id="582199at2"/>
<dbReference type="Proteomes" id="UP000244224">
    <property type="component" value="Unassembled WGS sequence"/>
</dbReference>
<dbReference type="GO" id="GO:0003700">
    <property type="term" value="F:DNA-binding transcription factor activity"/>
    <property type="evidence" value="ECO:0007669"/>
    <property type="project" value="InterPro"/>
</dbReference>
<feature type="region of interest" description="Disordered" evidence="4">
    <location>
        <begin position="145"/>
        <end position="169"/>
    </location>
</feature>
<dbReference type="SMART" id="SM00347">
    <property type="entry name" value="HTH_MARR"/>
    <property type="match status" value="1"/>
</dbReference>
<comment type="caution">
    <text evidence="6">The sequence shown here is derived from an EMBL/GenBank/DDBJ whole genome shotgun (WGS) entry which is preliminary data.</text>
</comment>
<feature type="domain" description="HTH marR-type" evidence="5">
    <location>
        <begin position="5"/>
        <end position="141"/>
    </location>
</feature>
<keyword evidence="1" id="KW-0805">Transcription regulation</keyword>
<dbReference type="Pfam" id="PF12802">
    <property type="entry name" value="MarR_2"/>
    <property type="match status" value="1"/>
</dbReference>
<protein>
    <submittedName>
        <fullName evidence="6">MarR family transcriptional regulator</fullName>
    </submittedName>
</protein>
<evidence type="ECO:0000256" key="1">
    <source>
        <dbReference type="ARBA" id="ARBA00023015"/>
    </source>
</evidence>
<dbReference type="InterPro" id="IPR036388">
    <property type="entry name" value="WH-like_DNA-bd_sf"/>
</dbReference>
<evidence type="ECO:0000256" key="4">
    <source>
        <dbReference type="SAM" id="MobiDB-lite"/>
    </source>
</evidence>
<dbReference type="SUPFAM" id="SSF46785">
    <property type="entry name" value="Winged helix' DNA-binding domain"/>
    <property type="match status" value="1"/>
</dbReference>